<evidence type="ECO:0000259" key="1">
    <source>
        <dbReference type="Pfam" id="PF09077"/>
    </source>
</evidence>
<dbReference type="PANTHER" id="PTHR35894">
    <property type="entry name" value="GENERAL SECRETION PATHWAY PROTEIN A-RELATED"/>
    <property type="match status" value="1"/>
</dbReference>
<dbReference type="InterPro" id="IPR027417">
    <property type="entry name" value="P-loop_NTPase"/>
</dbReference>
<dbReference type="GO" id="GO:0006313">
    <property type="term" value="P:DNA transposition"/>
    <property type="evidence" value="ECO:0007669"/>
    <property type="project" value="InterPro"/>
</dbReference>
<dbReference type="Gene3D" id="1.10.1180.10">
    <property type="entry name" value="B transposition protein, C-terminal domain"/>
    <property type="match status" value="1"/>
</dbReference>
<dbReference type="GO" id="GO:0003677">
    <property type="term" value="F:DNA binding"/>
    <property type="evidence" value="ECO:0007669"/>
    <property type="project" value="InterPro"/>
</dbReference>
<dbReference type="Gene3D" id="1.10.260.40">
    <property type="entry name" value="lambda repressor-like DNA-binding domains"/>
    <property type="match status" value="1"/>
</dbReference>
<dbReference type="RefSeq" id="WP_097140596.1">
    <property type="nucleotide sequence ID" value="NZ_OBQD01000009.1"/>
</dbReference>
<keyword evidence="4" id="KW-1185">Reference proteome</keyword>
<dbReference type="EMBL" id="OBQD01000009">
    <property type="protein sequence ID" value="SOC41621.1"/>
    <property type="molecule type" value="Genomic_DNA"/>
</dbReference>
<sequence length="341" mass="37545">MNVHTSTSQASVWDHPSPSAEFVAKHGQVDVDVWRRLTARVIEVATANSWTKAEVTRRSGMKDGTFSQWFSGTYAGRLEPWNRVVSQWLDAIEDSATMGSTIPHSPPFIKTKVAMEIAETLMWAQMTSDMVMITVGAGMGKTATCRHFQATRPHVYHATVTPHTKTVHGMLVELAAELDVKEHNPAKLTRAIGAKLARIGGGTLLIVDEAQNLTDDAINQLRHFCDVYQCGVALVGNDEIYSRFGKANGGPSYAQLKSRVGKHLKRTAAHTSDLHAYIAAWEIEDPDCVKFLTGIGMKGGAMRQIEKTVKLAFMAANGAGQKLTLDHLQHAWRRRDVEDLS</sequence>
<dbReference type="Gene3D" id="3.40.50.300">
    <property type="entry name" value="P-loop containing nucleotide triphosphate hydrolases"/>
    <property type="match status" value="1"/>
</dbReference>
<dbReference type="Proteomes" id="UP000219167">
    <property type="component" value="Unassembled WGS sequence"/>
</dbReference>
<evidence type="ECO:0000313" key="3">
    <source>
        <dbReference type="EMBL" id="SOC41621.1"/>
    </source>
</evidence>
<protein>
    <recommendedName>
        <fullName evidence="5">DNA transposition AAA+ family ATPase</fullName>
    </recommendedName>
</protein>
<dbReference type="GO" id="GO:0016887">
    <property type="term" value="F:ATP hydrolysis activity"/>
    <property type="evidence" value="ECO:0007669"/>
    <property type="project" value="InterPro"/>
</dbReference>
<dbReference type="InterPro" id="IPR036733">
    <property type="entry name" value="B_transposit_C_sf"/>
</dbReference>
<dbReference type="AlphaFoldDB" id="A0A285UN08"/>
<dbReference type="Pfam" id="PF13401">
    <property type="entry name" value="AAA_22"/>
    <property type="match status" value="1"/>
</dbReference>
<dbReference type="OrthoDB" id="8456465at2"/>
<proteinExistence type="predicted"/>
<dbReference type="Pfam" id="PF09077">
    <property type="entry name" value="Phage-MuB_C"/>
    <property type="match status" value="1"/>
</dbReference>
<dbReference type="InterPro" id="IPR052026">
    <property type="entry name" value="ExeA_AAA_ATPase_DNA-bind"/>
</dbReference>
<reference evidence="3 4" key="1">
    <citation type="submission" date="2017-08" db="EMBL/GenBank/DDBJ databases">
        <authorList>
            <person name="de Groot N.N."/>
        </authorList>
    </citation>
    <scope>NUCLEOTIDE SEQUENCE [LARGE SCALE GENOMIC DNA]</scope>
    <source>
        <strain evidence="3 4">JC85</strain>
    </source>
</reference>
<feature type="domain" description="ORC1/DEAH AAA+ ATPase" evidence="2">
    <location>
        <begin position="129"/>
        <end position="244"/>
    </location>
</feature>
<evidence type="ECO:0008006" key="5">
    <source>
        <dbReference type="Google" id="ProtNLM"/>
    </source>
</evidence>
<dbReference type="PANTHER" id="PTHR35894:SF5">
    <property type="entry name" value="MU-LIKE PROPHAGE FLUMU DNA TRANSPOSITION PROTEIN B"/>
    <property type="match status" value="1"/>
</dbReference>
<name>A0A285UN08_9HYPH</name>
<dbReference type="InterPro" id="IPR009084">
    <property type="entry name" value="B_transpositn_C"/>
</dbReference>
<accession>A0A285UN08</accession>
<feature type="domain" description="B transposition protein C-terminal" evidence="1">
    <location>
        <begin position="258"/>
        <end position="333"/>
    </location>
</feature>
<dbReference type="SUPFAM" id="SSF47681">
    <property type="entry name" value="C-terminal domain of B transposition protein"/>
    <property type="match status" value="1"/>
</dbReference>
<organism evidence="3 4">
    <name type="scientific">Rhizobium subbaraonis</name>
    <dbReference type="NCBI Taxonomy" id="908946"/>
    <lineage>
        <taxon>Bacteria</taxon>
        <taxon>Pseudomonadati</taxon>
        <taxon>Pseudomonadota</taxon>
        <taxon>Alphaproteobacteria</taxon>
        <taxon>Hyphomicrobiales</taxon>
        <taxon>Rhizobiaceae</taxon>
        <taxon>Rhizobium/Agrobacterium group</taxon>
        <taxon>Rhizobium</taxon>
    </lineage>
</organism>
<evidence type="ECO:0000313" key="4">
    <source>
        <dbReference type="Proteomes" id="UP000219167"/>
    </source>
</evidence>
<dbReference type="InterPro" id="IPR010982">
    <property type="entry name" value="Lambda_DNA-bd_dom_sf"/>
</dbReference>
<dbReference type="SUPFAM" id="SSF52540">
    <property type="entry name" value="P-loop containing nucleoside triphosphate hydrolases"/>
    <property type="match status" value="1"/>
</dbReference>
<dbReference type="InterPro" id="IPR049945">
    <property type="entry name" value="AAA_22"/>
</dbReference>
<evidence type="ECO:0000259" key="2">
    <source>
        <dbReference type="Pfam" id="PF13401"/>
    </source>
</evidence>
<gene>
    <name evidence="3" type="ORF">SAMN05892877_10932</name>
</gene>